<dbReference type="InterPro" id="IPR015943">
    <property type="entry name" value="WD40/YVTN_repeat-like_dom_sf"/>
</dbReference>
<evidence type="ECO:0008006" key="3">
    <source>
        <dbReference type="Google" id="ProtNLM"/>
    </source>
</evidence>
<sequence>MKRSVHLTQQQNDDVEPEGIVDVIHLTDTPNRLLVNQDGTRLYVASTDGESVTIIDTASNAIIHTVEGHGAPLWLVLHPTRPWLYISYANRPGNPVIVVISIATFDVLDTLSGFISINGIAINSSGLRLYAPDRAGELDIIEISNPQQRIKLRFDAAPDIVTIAPGNARAHLANGFASWFTVHLGTNRLVSTVNTQVPGQPSTIAHATHIARIYILYPTANQIYIGDTTTSRQSRILSNLLQPWDITFNSMRGLAYVTETQGHRVSILNTTSESVVGTFEGFNRPMGICSTSDGRMAYVANSGDNTIARVRL</sequence>
<gene>
    <name evidence="1" type="ORF">AWV77_07960</name>
</gene>
<protein>
    <recommendedName>
        <fullName evidence="3">YncE family protein</fullName>
    </recommendedName>
</protein>
<dbReference type="InterPro" id="IPR011045">
    <property type="entry name" value="N2O_reductase_N"/>
</dbReference>
<comment type="caution">
    <text evidence="1">The sequence shown here is derived from an EMBL/GenBank/DDBJ whole genome shotgun (WGS) entry which is preliminary data.</text>
</comment>
<name>A0A0X7K6X4_9PSED</name>
<dbReference type="PANTHER" id="PTHR47197">
    <property type="entry name" value="PROTEIN NIRF"/>
    <property type="match status" value="1"/>
</dbReference>
<proteinExistence type="predicted"/>
<dbReference type="PANTHER" id="PTHR47197:SF3">
    <property type="entry name" value="DIHYDRO-HEME D1 DEHYDROGENASE"/>
    <property type="match status" value="1"/>
</dbReference>
<evidence type="ECO:0000313" key="2">
    <source>
        <dbReference type="Proteomes" id="UP000067111"/>
    </source>
</evidence>
<dbReference type="NCBIfam" id="TIGR02276">
    <property type="entry name" value="beta_rpt_yvtn"/>
    <property type="match status" value="1"/>
</dbReference>
<dbReference type="Gene3D" id="2.40.10.500">
    <property type="match status" value="1"/>
</dbReference>
<dbReference type="OrthoDB" id="6983889at2"/>
<accession>A0A0X7K6X4</accession>
<dbReference type="InterPro" id="IPR011964">
    <property type="entry name" value="YVTN_b-propeller_repeat"/>
</dbReference>
<dbReference type="AlphaFoldDB" id="A0A0X7K6X4"/>
<reference evidence="2" key="1">
    <citation type="submission" date="2016-01" db="EMBL/GenBank/DDBJ databases">
        <authorList>
            <person name="Gamez R.M."/>
            <person name="Rodriguez F."/>
            <person name="Bernal J.F."/>
            <person name="Agarwala R."/>
            <person name="Landsman D."/>
            <person name="Marino-Ramirez L."/>
        </authorList>
    </citation>
    <scope>NUCLEOTIDE SEQUENCE [LARGE SCALE GENOMIC DNA]</scope>
    <source>
        <strain evidence="2">Ps006</strain>
    </source>
</reference>
<dbReference type="SUPFAM" id="SSF50974">
    <property type="entry name" value="Nitrous oxide reductase, N-terminal domain"/>
    <property type="match status" value="1"/>
</dbReference>
<dbReference type="InterPro" id="IPR051200">
    <property type="entry name" value="Host-pathogen_enzymatic-act"/>
</dbReference>
<dbReference type="Proteomes" id="UP000067111">
    <property type="component" value="Unassembled WGS sequence"/>
</dbReference>
<dbReference type="RefSeq" id="WP_060753724.1">
    <property type="nucleotide sequence ID" value="NZ_LRMR01000007.1"/>
</dbReference>
<dbReference type="Gene3D" id="2.130.10.10">
    <property type="entry name" value="YVTN repeat-like/Quinoprotein amine dehydrogenase"/>
    <property type="match status" value="1"/>
</dbReference>
<evidence type="ECO:0000313" key="1">
    <source>
        <dbReference type="EMBL" id="KWU51423.1"/>
    </source>
</evidence>
<organism evidence="1 2">
    <name type="scientific">Pseudomonas palleroniana</name>
    <dbReference type="NCBI Taxonomy" id="191390"/>
    <lineage>
        <taxon>Bacteria</taxon>
        <taxon>Pseudomonadati</taxon>
        <taxon>Pseudomonadota</taxon>
        <taxon>Gammaproteobacteria</taxon>
        <taxon>Pseudomonadales</taxon>
        <taxon>Pseudomonadaceae</taxon>
        <taxon>Pseudomonas</taxon>
    </lineage>
</organism>
<dbReference type="EMBL" id="LRMR01000007">
    <property type="protein sequence ID" value="KWU51423.1"/>
    <property type="molecule type" value="Genomic_DNA"/>
</dbReference>